<dbReference type="InterPro" id="IPR042097">
    <property type="entry name" value="Aminopeptidase_N-like_N_sf"/>
</dbReference>
<evidence type="ECO:0000313" key="19">
    <source>
        <dbReference type="Proteomes" id="UP000075221"/>
    </source>
</evidence>
<dbReference type="Gene3D" id="2.60.40.1730">
    <property type="entry name" value="tricorn interacting facor f3 domain"/>
    <property type="match status" value="1"/>
</dbReference>
<keyword evidence="10" id="KW-0862">Zinc</keyword>
<dbReference type="AlphaFoldDB" id="A0AAC8YEG1"/>
<keyword evidence="7" id="KW-0645">Protease</keyword>
<keyword evidence="8" id="KW-0479">Metal-binding</keyword>
<keyword evidence="11" id="KW-0482">Metalloprotease</keyword>
<accession>A0AAC8YEG1</accession>
<dbReference type="GO" id="GO:0016020">
    <property type="term" value="C:membrane"/>
    <property type="evidence" value="ECO:0007669"/>
    <property type="project" value="TreeGrafter"/>
</dbReference>
<dbReference type="InterPro" id="IPR027268">
    <property type="entry name" value="Peptidase_M4/M1_CTD_sf"/>
</dbReference>
<proteinExistence type="inferred from homology"/>
<evidence type="ECO:0000313" key="20">
    <source>
        <dbReference type="Proteomes" id="UP000178666"/>
    </source>
</evidence>
<dbReference type="NCBIfam" id="TIGR02412">
    <property type="entry name" value="pepN_strep_liv"/>
    <property type="match status" value="1"/>
</dbReference>
<dbReference type="GO" id="GO:0006508">
    <property type="term" value="P:proteolysis"/>
    <property type="evidence" value="ECO:0007669"/>
    <property type="project" value="UniProtKB-KW"/>
</dbReference>
<evidence type="ECO:0000256" key="2">
    <source>
        <dbReference type="ARBA" id="ARBA00001947"/>
    </source>
</evidence>
<dbReference type="Pfam" id="PF17900">
    <property type="entry name" value="Peptidase_M1_N"/>
    <property type="match status" value="1"/>
</dbReference>
<feature type="domain" description="ERAP1-like C-terminal" evidence="15">
    <location>
        <begin position="539"/>
        <end position="853"/>
    </location>
</feature>
<comment type="cofactor">
    <cofactor evidence="2">
        <name>Zn(2+)</name>
        <dbReference type="ChEBI" id="CHEBI:29105"/>
    </cofactor>
</comment>
<feature type="domain" description="Peptidase M1 membrane alanine aminopeptidase" evidence="14">
    <location>
        <begin position="243"/>
        <end position="457"/>
    </location>
</feature>
<comment type="catalytic activity">
    <reaction evidence="1">
        <text>Release of an N-terminal amino acid, Xaa-|-Yaa- from a peptide, amide or arylamide. Xaa is preferably Ala, but may be most amino acids including Pro (slow action). When a terminal hydrophobic residue is followed by a prolyl residue, the two may be released as an intact Xaa-Pro dipeptide.</text>
        <dbReference type="EC" id="3.4.11.2"/>
    </reaction>
</comment>
<sequence>MNPVNITRDEAQERSRIVTSHSYKVVVDLSGRDPQGNPLADPTGTFVSSSTISFSSTGEATHADLIADGVYAAELDGVPLDPALHHDHRFPIEAGAGDHELTVVALCRYSHSGEGLHRFVDPADERVYLYTQFEIADARRMYANFEQPDLKATFQLKVLAPQGWTVISNGATPEPADGPYEGIATWQFPATPPISTYLTALVAGEYHVDHGTVRTREGADIGADILCRRSMSEFLDAERIRTTTQRGFEVYEEEFGHPYPFGKYDQSFVPEFNAGAMENAGCVTHRDDYLFRSRVTSAQYEARDNTILHELAHMWFGDLVTMTWWDDLWLNESFAEWASHHCQEKIVAKYGGVNPWVSFANQRKTWGYRQDQLPTTHPIAADMVDLATVEQNFDGITYAKGASTLKQLVAFVGEEQFLAGVRAYLQAHKFANSRLSDLLDELQKASGRDLSGFTQEWLRTPGVNTVRPDFDVDENGNLTRFDIVQTASEQFPTLRTHRMGIGIYTLTDDGLVRTDGLDVDVHGDRTPIAALAGHARGDLILLNDADLSYVKVRLDSHSLETLTGHIDALGDPLARALCWGAAWDMCRDAELRPQDYVALVTRGLGSETDLTAVQSLVRQATTAVLSYTAPEKRAEGRTALISAIAAQLKDAEPGGDHQVALANGLLAAIGTEGADLLAGWLEGEEVPEGLAVDQGMRWRIIAALARLGKADEALVAAEQERDNTIAGAEAAAGARAAMPTAEAKEAAWKRATDEAGVPNETYREIVSHFINADQQEVLAPYAAKYLELCAAVDAGEGQWATAGHAQIQNALQWLFPVENADRAWLDELRKWATSRTLTSTVNRVLLEESDAAERALRCQARSLA</sequence>
<evidence type="ECO:0000259" key="15">
    <source>
        <dbReference type="Pfam" id="PF11838"/>
    </source>
</evidence>
<evidence type="ECO:0000256" key="4">
    <source>
        <dbReference type="ARBA" id="ARBA00012564"/>
    </source>
</evidence>
<name>A0AAC8YEG1_9ACTN</name>
<dbReference type="RefSeq" id="WP_062819232.1">
    <property type="nucleotide sequence ID" value="NZ_CP014352.1"/>
</dbReference>
<evidence type="ECO:0000256" key="7">
    <source>
        <dbReference type="ARBA" id="ARBA00022670"/>
    </source>
</evidence>
<organism evidence="17 19">
    <name type="scientific">Acidipropionibacterium acidipropionici</name>
    <dbReference type="NCBI Taxonomy" id="1748"/>
    <lineage>
        <taxon>Bacteria</taxon>
        <taxon>Bacillati</taxon>
        <taxon>Actinomycetota</taxon>
        <taxon>Actinomycetes</taxon>
        <taxon>Propionibacteriales</taxon>
        <taxon>Propionibacteriaceae</taxon>
        <taxon>Acidipropionibacterium</taxon>
    </lineage>
</organism>
<evidence type="ECO:0000256" key="10">
    <source>
        <dbReference type="ARBA" id="ARBA00022833"/>
    </source>
</evidence>
<dbReference type="PROSITE" id="PS00018">
    <property type="entry name" value="EF_HAND_1"/>
    <property type="match status" value="1"/>
</dbReference>
<evidence type="ECO:0000259" key="14">
    <source>
        <dbReference type="Pfam" id="PF01433"/>
    </source>
</evidence>
<evidence type="ECO:0000256" key="11">
    <source>
        <dbReference type="ARBA" id="ARBA00023049"/>
    </source>
</evidence>
<dbReference type="SUPFAM" id="SSF63737">
    <property type="entry name" value="Leukotriene A4 hydrolase N-terminal domain"/>
    <property type="match status" value="1"/>
</dbReference>
<dbReference type="Proteomes" id="UP000075221">
    <property type="component" value="Chromosome"/>
</dbReference>
<dbReference type="PANTHER" id="PTHR11533:SF174">
    <property type="entry name" value="PUROMYCIN-SENSITIVE AMINOPEPTIDASE-RELATED"/>
    <property type="match status" value="1"/>
</dbReference>
<dbReference type="GO" id="GO:0005615">
    <property type="term" value="C:extracellular space"/>
    <property type="evidence" value="ECO:0007669"/>
    <property type="project" value="TreeGrafter"/>
</dbReference>
<dbReference type="EC" id="3.4.11.2" evidence="4"/>
<dbReference type="InterPro" id="IPR050344">
    <property type="entry name" value="Peptidase_M1_aminopeptidases"/>
</dbReference>
<dbReference type="EMBL" id="CP014352">
    <property type="protein sequence ID" value="AMS04894.1"/>
    <property type="molecule type" value="Genomic_DNA"/>
</dbReference>
<evidence type="ECO:0000256" key="6">
    <source>
        <dbReference type="ARBA" id="ARBA00022438"/>
    </source>
</evidence>
<evidence type="ECO:0000256" key="3">
    <source>
        <dbReference type="ARBA" id="ARBA00010136"/>
    </source>
</evidence>
<dbReference type="InterPro" id="IPR018247">
    <property type="entry name" value="EF_Hand_1_Ca_BS"/>
</dbReference>
<keyword evidence="20" id="KW-1185">Reference proteome</keyword>
<dbReference type="PRINTS" id="PR00756">
    <property type="entry name" value="ALADIPTASE"/>
</dbReference>
<dbReference type="GO" id="GO:0043171">
    <property type="term" value="P:peptide catabolic process"/>
    <property type="evidence" value="ECO:0007669"/>
    <property type="project" value="TreeGrafter"/>
</dbReference>
<dbReference type="PANTHER" id="PTHR11533">
    <property type="entry name" value="PROTEASE M1 ZINC METALLOPROTEASE"/>
    <property type="match status" value="1"/>
</dbReference>
<evidence type="ECO:0000256" key="5">
    <source>
        <dbReference type="ARBA" id="ARBA00015611"/>
    </source>
</evidence>
<dbReference type="CDD" id="cd09602">
    <property type="entry name" value="M1_APN"/>
    <property type="match status" value="1"/>
</dbReference>
<evidence type="ECO:0000256" key="13">
    <source>
        <dbReference type="ARBA" id="ARBA00031533"/>
    </source>
</evidence>
<dbReference type="Pfam" id="PF01433">
    <property type="entry name" value="Peptidase_M1"/>
    <property type="match status" value="1"/>
</dbReference>
<evidence type="ECO:0000313" key="17">
    <source>
        <dbReference type="EMBL" id="AMS04894.1"/>
    </source>
</evidence>
<gene>
    <name evidence="18" type="ORF">A8L58_06265</name>
    <name evidence="17" type="ORF">AXH35_04800</name>
</gene>
<keyword evidence="6 17" id="KW-0031">Aminopeptidase</keyword>
<reference evidence="17 19" key="2">
    <citation type="submission" date="2016-02" db="EMBL/GenBank/DDBJ databases">
        <title>Complete Genome Sequence of Propionibacterium acidipropionici ATCC 55737.</title>
        <authorList>
            <person name="Luna Flores C.H."/>
            <person name="Nielsen L.K."/>
            <person name="Marcellin E."/>
        </authorList>
    </citation>
    <scope>NUCLEOTIDE SEQUENCE [LARGE SCALE GENOMIC DNA]</scope>
    <source>
        <strain evidence="17 19">ATCC 55737</strain>
    </source>
</reference>
<keyword evidence="9" id="KW-0378">Hydrolase</keyword>
<dbReference type="InterPro" id="IPR045357">
    <property type="entry name" value="Aminopeptidase_N-like_N"/>
</dbReference>
<dbReference type="InterPro" id="IPR012778">
    <property type="entry name" value="Pept_M1_aminopeptidase"/>
</dbReference>
<dbReference type="GO" id="GO:0008270">
    <property type="term" value="F:zinc ion binding"/>
    <property type="evidence" value="ECO:0007669"/>
    <property type="project" value="InterPro"/>
</dbReference>
<dbReference type="GO" id="GO:0042277">
    <property type="term" value="F:peptide binding"/>
    <property type="evidence" value="ECO:0007669"/>
    <property type="project" value="TreeGrafter"/>
</dbReference>
<dbReference type="GO" id="GO:0016285">
    <property type="term" value="F:alanyl aminopeptidase activity"/>
    <property type="evidence" value="ECO:0007669"/>
    <property type="project" value="UniProtKB-EC"/>
</dbReference>
<protein>
    <recommendedName>
        <fullName evidence="5">Aminopeptidase N</fullName>
        <ecNumber evidence="4">3.4.11.2</ecNumber>
    </recommendedName>
    <alternativeName>
        <fullName evidence="12">Alanine aminopeptidase</fullName>
    </alternativeName>
    <alternativeName>
        <fullName evidence="13">Lysyl aminopeptidase</fullName>
    </alternativeName>
</protein>
<dbReference type="InterPro" id="IPR014782">
    <property type="entry name" value="Peptidase_M1_dom"/>
</dbReference>
<evidence type="ECO:0000256" key="1">
    <source>
        <dbReference type="ARBA" id="ARBA00000098"/>
    </source>
</evidence>
<dbReference type="Pfam" id="PF11838">
    <property type="entry name" value="ERAP1_C"/>
    <property type="match status" value="1"/>
</dbReference>
<evidence type="ECO:0000259" key="16">
    <source>
        <dbReference type="Pfam" id="PF17900"/>
    </source>
</evidence>
<dbReference type="GO" id="GO:0070006">
    <property type="term" value="F:metalloaminopeptidase activity"/>
    <property type="evidence" value="ECO:0007669"/>
    <property type="project" value="TreeGrafter"/>
</dbReference>
<dbReference type="EMBL" id="CP015970">
    <property type="protein sequence ID" value="AOZ46378.1"/>
    <property type="molecule type" value="Genomic_DNA"/>
</dbReference>
<comment type="similarity">
    <text evidence="3">Belongs to the peptidase M1 family.</text>
</comment>
<dbReference type="Proteomes" id="UP000178666">
    <property type="component" value="Chromosome"/>
</dbReference>
<evidence type="ECO:0000256" key="12">
    <source>
        <dbReference type="ARBA" id="ARBA00029811"/>
    </source>
</evidence>
<dbReference type="GO" id="GO:0005737">
    <property type="term" value="C:cytoplasm"/>
    <property type="evidence" value="ECO:0007669"/>
    <property type="project" value="TreeGrafter"/>
</dbReference>
<dbReference type="InterPro" id="IPR024571">
    <property type="entry name" value="ERAP1-like_C_dom"/>
</dbReference>
<dbReference type="InterPro" id="IPR001930">
    <property type="entry name" value="Peptidase_M1"/>
</dbReference>
<evidence type="ECO:0000256" key="8">
    <source>
        <dbReference type="ARBA" id="ARBA00022723"/>
    </source>
</evidence>
<evidence type="ECO:0000256" key="9">
    <source>
        <dbReference type="ARBA" id="ARBA00022801"/>
    </source>
</evidence>
<feature type="domain" description="Aminopeptidase N-like N-terminal" evidence="16">
    <location>
        <begin position="111"/>
        <end position="198"/>
    </location>
</feature>
<dbReference type="SUPFAM" id="SSF55486">
    <property type="entry name" value="Metalloproteases ('zincins'), catalytic domain"/>
    <property type="match status" value="1"/>
</dbReference>
<evidence type="ECO:0000313" key="18">
    <source>
        <dbReference type="EMBL" id="AOZ46378.1"/>
    </source>
</evidence>
<reference evidence="18 20" key="1">
    <citation type="journal article" date="2016" name="Plant Dis.">
        <title>Improved production of propionic acid using genome shuffling.</title>
        <authorList>
            <person name="Luna-Flores C.H."/>
            <person name="Palfreyman R.W."/>
            <person name="Kromer J.O."/>
            <person name="Nielsen L.K."/>
            <person name="Marcellin E."/>
        </authorList>
    </citation>
    <scope>NUCLEOTIDE SEQUENCE [LARGE SCALE GENOMIC DNA]</scope>
    <source>
        <strain evidence="18 20">F3E8</strain>
    </source>
</reference>
<dbReference type="FunFam" id="1.10.390.10:FF:000004">
    <property type="entry name" value="Aminopeptidase N"/>
    <property type="match status" value="1"/>
</dbReference>
<dbReference type="Gene3D" id="1.10.390.10">
    <property type="entry name" value="Neutral Protease Domain 2"/>
    <property type="match status" value="1"/>
</dbReference>